<evidence type="ECO:0000259" key="5">
    <source>
        <dbReference type="SMART" id="SM00387"/>
    </source>
</evidence>
<feature type="transmembrane region" description="Helical" evidence="4">
    <location>
        <begin position="74"/>
        <end position="90"/>
    </location>
</feature>
<evidence type="ECO:0000256" key="3">
    <source>
        <dbReference type="ARBA" id="ARBA00023012"/>
    </source>
</evidence>
<dbReference type="PANTHER" id="PTHR24421">
    <property type="entry name" value="NITRATE/NITRITE SENSOR PROTEIN NARX-RELATED"/>
    <property type="match status" value="1"/>
</dbReference>
<dbReference type="InterPro" id="IPR050482">
    <property type="entry name" value="Sensor_HK_TwoCompSys"/>
</dbReference>
<dbReference type="GO" id="GO:0046983">
    <property type="term" value="F:protein dimerization activity"/>
    <property type="evidence" value="ECO:0007669"/>
    <property type="project" value="InterPro"/>
</dbReference>
<dbReference type="SMART" id="SM00387">
    <property type="entry name" value="HATPase_c"/>
    <property type="match status" value="1"/>
</dbReference>
<organism evidence="6 7">
    <name type="scientific">Paracidobacterium acidisoli</name>
    <dbReference type="NCBI Taxonomy" id="2303751"/>
    <lineage>
        <taxon>Bacteria</taxon>
        <taxon>Pseudomonadati</taxon>
        <taxon>Acidobacteriota</taxon>
        <taxon>Terriglobia</taxon>
        <taxon>Terriglobales</taxon>
        <taxon>Acidobacteriaceae</taxon>
        <taxon>Paracidobacterium</taxon>
    </lineage>
</organism>
<dbReference type="AlphaFoldDB" id="A0A372IUX8"/>
<keyword evidence="4" id="KW-0472">Membrane</keyword>
<dbReference type="PANTHER" id="PTHR24421:SF63">
    <property type="entry name" value="SENSOR HISTIDINE KINASE DESK"/>
    <property type="match status" value="1"/>
</dbReference>
<feature type="transmembrane region" description="Helical" evidence="4">
    <location>
        <begin position="119"/>
        <end position="138"/>
    </location>
</feature>
<evidence type="ECO:0000256" key="1">
    <source>
        <dbReference type="ARBA" id="ARBA00022679"/>
    </source>
</evidence>
<keyword evidence="1" id="KW-0808">Transferase</keyword>
<gene>
    <name evidence="6" type="ORF">D0Y96_01790</name>
</gene>
<evidence type="ECO:0000256" key="4">
    <source>
        <dbReference type="SAM" id="Phobius"/>
    </source>
</evidence>
<name>A0A372IUX8_9BACT</name>
<dbReference type="EMBL" id="QVQT01000001">
    <property type="protein sequence ID" value="RFU18705.1"/>
    <property type="molecule type" value="Genomic_DNA"/>
</dbReference>
<accession>A0A372IUX8</accession>
<dbReference type="Gene3D" id="1.20.5.1930">
    <property type="match status" value="1"/>
</dbReference>
<keyword evidence="3" id="KW-0902">Two-component regulatory system</keyword>
<dbReference type="CDD" id="cd16917">
    <property type="entry name" value="HATPase_UhpB-NarQ-NarX-like"/>
    <property type="match status" value="1"/>
</dbReference>
<dbReference type="Pfam" id="PF07730">
    <property type="entry name" value="HisKA_3"/>
    <property type="match status" value="1"/>
</dbReference>
<comment type="caution">
    <text evidence="6">The sequence shown here is derived from an EMBL/GenBank/DDBJ whole genome shotgun (WGS) entry which is preliminary data.</text>
</comment>
<keyword evidence="4" id="KW-0812">Transmembrane</keyword>
<dbReference type="GO" id="GO:0016020">
    <property type="term" value="C:membrane"/>
    <property type="evidence" value="ECO:0007669"/>
    <property type="project" value="InterPro"/>
</dbReference>
<evidence type="ECO:0000313" key="7">
    <source>
        <dbReference type="Proteomes" id="UP000264702"/>
    </source>
</evidence>
<dbReference type="InterPro" id="IPR036890">
    <property type="entry name" value="HATPase_C_sf"/>
</dbReference>
<dbReference type="GO" id="GO:0000155">
    <property type="term" value="F:phosphorelay sensor kinase activity"/>
    <property type="evidence" value="ECO:0007669"/>
    <property type="project" value="InterPro"/>
</dbReference>
<feature type="domain" description="Histidine kinase/HSP90-like ATPase" evidence="5">
    <location>
        <begin position="260"/>
        <end position="347"/>
    </location>
</feature>
<proteinExistence type="predicted"/>
<keyword evidence="2 6" id="KW-0418">Kinase</keyword>
<protein>
    <submittedName>
        <fullName evidence="6">Sensor histidine kinase</fullName>
    </submittedName>
</protein>
<dbReference type="Gene3D" id="3.30.565.10">
    <property type="entry name" value="Histidine kinase-like ATPase, C-terminal domain"/>
    <property type="match status" value="1"/>
</dbReference>
<reference evidence="6 7" key="1">
    <citation type="submission" date="2018-08" db="EMBL/GenBank/DDBJ databases">
        <title>Acidipila sp. 4G-K13, an acidobacterium isolated from forest soil.</title>
        <authorList>
            <person name="Gao Z.-H."/>
            <person name="Qiu L.-H."/>
        </authorList>
    </citation>
    <scope>NUCLEOTIDE SEQUENCE [LARGE SCALE GENOMIC DNA]</scope>
    <source>
        <strain evidence="6 7">4G-K13</strain>
    </source>
</reference>
<feature type="transmembrane region" description="Helical" evidence="4">
    <location>
        <begin position="95"/>
        <end position="113"/>
    </location>
</feature>
<dbReference type="Pfam" id="PF02518">
    <property type="entry name" value="HATPase_c"/>
    <property type="match status" value="1"/>
</dbReference>
<dbReference type="InterPro" id="IPR003594">
    <property type="entry name" value="HATPase_dom"/>
</dbReference>
<keyword evidence="7" id="KW-1185">Reference proteome</keyword>
<evidence type="ECO:0000313" key="6">
    <source>
        <dbReference type="EMBL" id="RFU18705.1"/>
    </source>
</evidence>
<sequence>MRWVDFVWLVYSIFFFIDPIGRHSAIAWIHFALFYAVFLAIYTTMVMAHNRWLGRAALIAMAVLGLWYTPANPGAMGVIIYAAAFLPFLFERIAVVIPLLITLCAAMLLEGWLLHLTPWSWGICLLIALVVGCTNMIFAMQKRAAQKLGLAHEEIAHLAKVAERERIARDLHDVLGHTLSVVVLKSELAGRLFDRDPQRARTEIKEVEQIARTALGEVREAIRGYRAEGLAAEIDRAHRTLEAAGVTLECEAKPPKLRAAEETVLSLIVREAVTNIVRHAQASRCRFEFERNEAGTSLIVEDDGRGGVRQEGNGLRGMRERVESLGGHLRIDSAHGTRLVIELPQSLPEQA</sequence>
<dbReference type="InterPro" id="IPR011712">
    <property type="entry name" value="Sig_transdc_His_kin_sub3_dim/P"/>
</dbReference>
<dbReference type="OrthoDB" id="9797605at2"/>
<keyword evidence="4" id="KW-1133">Transmembrane helix</keyword>
<dbReference type="SUPFAM" id="SSF55874">
    <property type="entry name" value="ATPase domain of HSP90 chaperone/DNA topoisomerase II/histidine kinase"/>
    <property type="match status" value="1"/>
</dbReference>
<dbReference type="Proteomes" id="UP000264702">
    <property type="component" value="Unassembled WGS sequence"/>
</dbReference>
<evidence type="ECO:0000256" key="2">
    <source>
        <dbReference type="ARBA" id="ARBA00022777"/>
    </source>
</evidence>
<feature type="transmembrane region" description="Helical" evidence="4">
    <location>
        <begin position="25"/>
        <end position="45"/>
    </location>
</feature>